<dbReference type="RefSeq" id="WP_008422211.1">
    <property type="nucleotide sequence ID" value="NZ_AOIA01000062.1"/>
</dbReference>
<comment type="caution">
    <text evidence="2">The sequence shown here is derived from an EMBL/GenBank/DDBJ whole genome shotgun (WGS) entry which is preliminary data.</text>
</comment>
<keyword evidence="3" id="KW-1185">Reference proteome</keyword>
<dbReference type="EMBL" id="AOIA01000062">
    <property type="protein sequence ID" value="ELY62307.1"/>
    <property type="molecule type" value="Genomic_DNA"/>
</dbReference>
<dbReference type="Proteomes" id="UP000011531">
    <property type="component" value="Unassembled WGS sequence"/>
</dbReference>
<feature type="region of interest" description="Disordered" evidence="1">
    <location>
        <begin position="1"/>
        <end position="23"/>
    </location>
</feature>
<evidence type="ECO:0000313" key="3">
    <source>
        <dbReference type="Proteomes" id="UP000011531"/>
    </source>
</evidence>
<dbReference type="AlphaFoldDB" id="L9XL59"/>
<organism evidence="2 3">
    <name type="scientific">Natronococcus jeotgali DSM 18795</name>
    <dbReference type="NCBI Taxonomy" id="1227498"/>
    <lineage>
        <taxon>Archaea</taxon>
        <taxon>Methanobacteriati</taxon>
        <taxon>Methanobacteriota</taxon>
        <taxon>Stenosarchaea group</taxon>
        <taxon>Halobacteria</taxon>
        <taxon>Halobacteriales</taxon>
        <taxon>Natrialbaceae</taxon>
        <taxon>Natronococcus</taxon>
    </lineage>
</organism>
<name>L9XL59_9EURY</name>
<evidence type="ECO:0000313" key="2">
    <source>
        <dbReference type="EMBL" id="ELY62307.1"/>
    </source>
</evidence>
<evidence type="ECO:0000256" key="1">
    <source>
        <dbReference type="SAM" id="MobiDB-lite"/>
    </source>
</evidence>
<feature type="compositionally biased region" description="Low complexity" evidence="1">
    <location>
        <begin position="1"/>
        <end position="14"/>
    </location>
</feature>
<gene>
    <name evidence="2" type="ORF">C492_08300</name>
</gene>
<accession>L9XL59</accession>
<sequence>MPETTVSVTESTTTNPDGDDYHRKQYRTTIPKDLAEFFDMVRETTLEWSIGGASNKLEITIHDNGEE</sequence>
<proteinExistence type="predicted"/>
<protein>
    <submittedName>
        <fullName evidence="2">Uncharacterized protein</fullName>
    </submittedName>
</protein>
<dbReference type="OrthoDB" id="316110at2157"/>
<reference evidence="2 3" key="1">
    <citation type="journal article" date="2014" name="PLoS Genet.">
        <title>Phylogenetically driven sequencing of extremely halophilic archaea reveals strategies for static and dynamic osmo-response.</title>
        <authorList>
            <person name="Becker E.A."/>
            <person name="Seitzer P.M."/>
            <person name="Tritt A."/>
            <person name="Larsen D."/>
            <person name="Krusor M."/>
            <person name="Yao A.I."/>
            <person name="Wu D."/>
            <person name="Madern D."/>
            <person name="Eisen J.A."/>
            <person name="Darling A.E."/>
            <person name="Facciotti M.T."/>
        </authorList>
    </citation>
    <scope>NUCLEOTIDE SEQUENCE [LARGE SCALE GENOMIC DNA]</scope>
    <source>
        <strain evidence="2 3">DSM 18795</strain>
    </source>
</reference>